<evidence type="ECO:0000256" key="1">
    <source>
        <dbReference type="SAM" id="MobiDB-lite"/>
    </source>
</evidence>
<feature type="region of interest" description="Disordered" evidence="1">
    <location>
        <begin position="1"/>
        <end position="62"/>
    </location>
</feature>
<proteinExistence type="predicted"/>
<evidence type="ECO:0000313" key="2">
    <source>
        <dbReference type="EMBL" id="MPC21051.1"/>
    </source>
</evidence>
<protein>
    <submittedName>
        <fullName evidence="2">Uncharacterized protein</fullName>
    </submittedName>
</protein>
<comment type="caution">
    <text evidence="2">The sequence shown here is derived from an EMBL/GenBank/DDBJ whole genome shotgun (WGS) entry which is preliminary data.</text>
</comment>
<organism evidence="2 3">
    <name type="scientific">Portunus trituberculatus</name>
    <name type="common">Swimming crab</name>
    <name type="synonym">Neptunus trituberculatus</name>
    <dbReference type="NCBI Taxonomy" id="210409"/>
    <lineage>
        <taxon>Eukaryota</taxon>
        <taxon>Metazoa</taxon>
        <taxon>Ecdysozoa</taxon>
        <taxon>Arthropoda</taxon>
        <taxon>Crustacea</taxon>
        <taxon>Multicrustacea</taxon>
        <taxon>Malacostraca</taxon>
        <taxon>Eumalacostraca</taxon>
        <taxon>Eucarida</taxon>
        <taxon>Decapoda</taxon>
        <taxon>Pleocyemata</taxon>
        <taxon>Brachyura</taxon>
        <taxon>Eubrachyura</taxon>
        <taxon>Portunoidea</taxon>
        <taxon>Portunidae</taxon>
        <taxon>Portuninae</taxon>
        <taxon>Portunus</taxon>
    </lineage>
</organism>
<dbReference type="Proteomes" id="UP000324222">
    <property type="component" value="Unassembled WGS sequence"/>
</dbReference>
<feature type="compositionally biased region" description="Basic residues" evidence="1">
    <location>
        <begin position="85"/>
        <end position="96"/>
    </location>
</feature>
<dbReference type="EMBL" id="VSRR010000938">
    <property type="protein sequence ID" value="MPC21051.1"/>
    <property type="molecule type" value="Genomic_DNA"/>
</dbReference>
<accession>A0A5B7DHQ7</accession>
<gene>
    <name evidence="2" type="ORF">E2C01_014024</name>
</gene>
<dbReference type="AlphaFoldDB" id="A0A5B7DHQ7"/>
<evidence type="ECO:0000313" key="3">
    <source>
        <dbReference type="Proteomes" id="UP000324222"/>
    </source>
</evidence>
<feature type="region of interest" description="Disordered" evidence="1">
    <location>
        <begin position="85"/>
        <end position="111"/>
    </location>
</feature>
<keyword evidence="3" id="KW-1185">Reference proteome</keyword>
<reference evidence="2 3" key="1">
    <citation type="submission" date="2019-05" db="EMBL/GenBank/DDBJ databases">
        <title>Another draft genome of Portunus trituberculatus and its Hox gene families provides insights of decapod evolution.</title>
        <authorList>
            <person name="Jeong J.-H."/>
            <person name="Song I."/>
            <person name="Kim S."/>
            <person name="Choi T."/>
            <person name="Kim D."/>
            <person name="Ryu S."/>
            <person name="Kim W."/>
        </authorList>
    </citation>
    <scope>NUCLEOTIDE SEQUENCE [LARGE SCALE GENOMIC DNA]</scope>
    <source>
        <tissue evidence="2">Muscle</tissue>
    </source>
</reference>
<name>A0A5B7DHQ7_PORTR</name>
<sequence length="133" mass="14346">MEKQQPSKGDPTSVASNPEVREWEAEAEGITTTGTKYFLGLDAPRSPSLHPPPPSVSDSPSIGILFSAKGREKTRIGIHSKISKRKREKKKCKCIRAKSTSMGDNERNKAATGKKHLPVCILDANLYAAGTGS</sequence>